<keyword evidence="3" id="KW-1185">Reference proteome</keyword>
<keyword evidence="2" id="KW-0378">Hydrolase</keyword>
<name>A0A847S8B0_9BACT</name>
<dbReference type="PANTHER" id="PTHR42951:SF17">
    <property type="entry name" value="METALLO-BETA-LACTAMASE DOMAIN-CONTAINING PROTEIN"/>
    <property type="match status" value="1"/>
</dbReference>
<dbReference type="Pfam" id="PF00753">
    <property type="entry name" value="Lactamase_B"/>
    <property type="match status" value="1"/>
</dbReference>
<reference evidence="2 3" key="1">
    <citation type="submission" date="2020-04" db="EMBL/GenBank/DDBJ databases">
        <authorList>
            <person name="Yin C."/>
        </authorList>
    </citation>
    <scope>NUCLEOTIDE SEQUENCE [LARGE SCALE GENOMIC DNA]</scope>
    <source>
        <strain evidence="2 3">Ae27</strain>
    </source>
</reference>
<dbReference type="Gene3D" id="3.60.15.10">
    <property type="entry name" value="Ribonuclease Z/Hydroxyacylglutathione hydrolase-like"/>
    <property type="match status" value="1"/>
</dbReference>
<dbReference type="InterPro" id="IPR050855">
    <property type="entry name" value="NDM-1-like"/>
</dbReference>
<dbReference type="GO" id="GO:0016787">
    <property type="term" value="F:hydrolase activity"/>
    <property type="evidence" value="ECO:0007669"/>
    <property type="project" value="UniProtKB-KW"/>
</dbReference>
<dbReference type="AlphaFoldDB" id="A0A847S8B0"/>
<dbReference type="SUPFAM" id="SSF56281">
    <property type="entry name" value="Metallo-hydrolase/oxidoreductase"/>
    <property type="match status" value="1"/>
</dbReference>
<comment type="caution">
    <text evidence="2">The sequence shown here is derived from an EMBL/GenBank/DDBJ whole genome shotgun (WGS) entry which is preliminary data.</text>
</comment>
<evidence type="ECO:0000313" key="2">
    <source>
        <dbReference type="EMBL" id="NLR68997.1"/>
    </source>
</evidence>
<dbReference type="InterPro" id="IPR036866">
    <property type="entry name" value="RibonucZ/Hydroxyglut_hydro"/>
</dbReference>
<accession>A0A847S8B0</accession>
<sequence length="294" mass="32867">MWIYEPSKVNNDLYMLGTKANPLYLLKTGQEWLLIDGGMLRDAALVQAQLKAVVPDVSHVRHWFVTHSHFDHCGLLANLLPDATLYASATAIKNLLTDKYRAFIYKLQRSFVPGDTGGHTSNPYDALATKKFVPVGDGDVLTIGEHTFTVLATPGHSDCSLSLYSDHQYLFAADAFGEMIGPDDWFPLPFQSPPQYLQSIERLRQLSVSLVAVGHHGLLTGEHAAQIAGHSLRTTHQYIQYFGDMLHQHGMEEGSRLITEKYGYNSSPFFTARMHQTSVQKVMVILQETGYITQ</sequence>
<feature type="domain" description="Metallo-beta-lactamase" evidence="1">
    <location>
        <begin position="20"/>
        <end position="215"/>
    </location>
</feature>
<evidence type="ECO:0000259" key="1">
    <source>
        <dbReference type="SMART" id="SM00849"/>
    </source>
</evidence>
<evidence type="ECO:0000313" key="3">
    <source>
        <dbReference type="Proteomes" id="UP000570474"/>
    </source>
</evidence>
<dbReference type="PANTHER" id="PTHR42951">
    <property type="entry name" value="METALLO-BETA-LACTAMASE DOMAIN-CONTAINING"/>
    <property type="match status" value="1"/>
</dbReference>
<dbReference type="EMBL" id="JABAIA010000004">
    <property type="protein sequence ID" value="NLR68997.1"/>
    <property type="molecule type" value="Genomic_DNA"/>
</dbReference>
<organism evidence="2 3">
    <name type="scientific">Chitinophaga varians</name>
    <dbReference type="NCBI Taxonomy" id="2202339"/>
    <lineage>
        <taxon>Bacteria</taxon>
        <taxon>Pseudomonadati</taxon>
        <taxon>Bacteroidota</taxon>
        <taxon>Chitinophagia</taxon>
        <taxon>Chitinophagales</taxon>
        <taxon>Chitinophagaceae</taxon>
        <taxon>Chitinophaga</taxon>
    </lineage>
</organism>
<dbReference type="InterPro" id="IPR001279">
    <property type="entry name" value="Metallo-B-lactamas"/>
</dbReference>
<protein>
    <submittedName>
        <fullName evidence="2">MBL fold metallo-hydrolase</fullName>
    </submittedName>
</protein>
<proteinExistence type="predicted"/>
<gene>
    <name evidence="2" type="ORF">HGH92_32145</name>
</gene>
<dbReference type="Proteomes" id="UP000570474">
    <property type="component" value="Unassembled WGS sequence"/>
</dbReference>
<dbReference type="RefSeq" id="WP_168874940.1">
    <property type="nucleotide sequence ID" value="NZ_JABAIA010000004.1"/>
</dbReference>
<dbReference type="SMART" id="SM00849">
    <property type="entry name" value="Lactamase_B"/>
    <property type="match status" value="1"/>
</dbReference>